<name>A1RYA9_THEPD</name>
<evidence type="ECO:0000256" key="1">
    <source>
        <dbReference type="SAM" id="Phobius"/>
    </source>
</evidence>
<protein>
    <submittedName>
        <fullName evidence="2">Uncharacterized protein</fullName>
    </submittedName>
</protein>
<feature type="transmembrane region" description="Helical" evidence="1">
    <location>
        <begin position="53"/>
        <end position="75"/>
    </location>
</feature>
<dbReference type="EnsemblBacteria" id="ABL78189">
    <property type="protein sequence ID" value="ABL78189"/>
    <property type="gene ID" value="Tpen_0787"/>
</dbReference>
<dbReference type="eggNOG" id="arCOG14971">
    <property type="taxonomic scope" value="Archaea"/>
</dbReference>
<evidence type="ECO:0000313" key="2">
    <source>
        <dbReference type="EMBL" id="ABL78189.1"/>
    </source>
</evidence>
<keyword evidence="1" id="KW-0812">Transmembrane</keyword>
<dbReference type="EMBL" id="CP000505">
    <property type="protein sequence ID" value="ABL78189.1"/>
    <property type="molecule type" value="Genomic_DNA"/>
</dbReference>
<reference evidence="3" key="1">
    <citation type="journal article" date="2008" name="J. Bacteriol.">
        <title>Genome sequence of Thermofilum pendens reveals an exceptional loss of biosynthetic pathways without genome reduction.</title>
        <authorList>
            <person name="Anderson I."/>
            <person name="Rodriguez J."/>
            <person name="Susanti D."/>
            <person name="Porat I."/>
            <person name="Reich C."/>
            <person name="Ulrich L.E."/>
            <person name="Elkins J.G."/>
            <person name="Mavromatis K."/>
            <person name="Lykidis A."/>
            <person name="Kim E."/>
            <person name="Thompson L.S."/>
            <person name="Nolan M."/>
            <person name="Land M."/>
            <person name="Copeland A."/>
            <person name="Lapidus A."/>
            <person name="Lucas S."/>
            <person name="Detter C."/>
            <person name="Zhulin I.B."/>
            <person name="Olsen G.J."/>
            <person name="Whitman W."/>
            <person name="Mukhopadhyay B."/>
            <person name="Bristow J."/>
            <person name="Kyrpides N."/>
        </authorList>
    </citation>
    <scope>NUCLEOTIDE SEQUENCE [LARGE SCALE GENOMIC DNA]</scope>
    <source>
        <strain evidence="3">DSM 2475 / Hrk 5</strain>
    </source>
</reference>
<keyword evidence="1" id="KW-0472">Membrane</keyword>
<feature type="transmembrane region" description="Helical" evidence="1">
    <location>
        <begin position="21"/>
        <end position="41"/>
    </location>
</feature>
<dbReference type="AlphaFoldDB" id="A1RYA9"/>
<organism evidence="2 3">
    <name type="scientific">Thermofilum pendens (strain DSM 2475 / Hrk 5)</name>
    <dbReference type="NCBI Taxonomy" id="368408"/>
    <lineage>
        <taxon>Archaea</taxon>
        <taxon>Thermoproteota</taxon>
        <taxon>Thermoprotei</taxon>
        <taxon>Thermofilales</taxon>
        <taxon>Thermofilaceae</taxon>
        <taxon>Thermofilum</taxon>
    </lineage>
</organism>
<dbReference type="HOGENOM" id="CLU_2091426_0_0_2"/>
<accession>A1RYA9</accession>
<dbReference type="Proteomes" id="UP000000641">
    <property type="component" value="Chromosome"/>
</dbReference>
<evidence type="ECO:0000313" key="3">
    <source>
        <dbReference type="Proteomes" id="UP000000641"/>
    </source>
</evidence>
<feature type="transmembrane region" description="Helical" evidence="1">
    <location>
        <begin position="96"/>
        <end position="118"/>
    </location>
</feature>
<gene>
    <name evidence="2" type="ordered locus">Tpen_0787</name>
</gene>
<proteinExistence type="predicted"/>
<dbReference type="KEGG" id="tpe:Tpen_0787"/>
<sequence length="121" mass="13685">MTDFKEVGRVGYMGEKTKPSKLLIVVTMIPVLLDGAVWMVTEGFNVKPRFFPPLVYAVGSLVMLVLAVFVSFIGYTMSKDEEPEWGSKLPFKLIQALNILWVLVSVMFALLVVFIYFMRIA</sequence>
<keyword evidence="1" id="KW-1133">Transmembrane helix</keyword>
<keyword evidence="3" id="KW-1185">Reference proteome</keyword>